<dbReference type="RefSeq" id="WP_012502613.1">
    <property type="nucleotide sequence ID" value="NC_011027.1"/>
</dbReference>
<dbReference type="InterPro" id="IPR041286">
    <property type="entry name" value="MBG_2"/>
</dbReference>
<keyword evidence="2" id="KW-0964">Secreted</keyword>
<dbReference type="KEGG" id="cpc:Cpar_1379"/>
<dbReference type="SMART" id="SM00912">
    <property type="entry name" value="Haemagg_act"/>
    <property type="match status" value="1"/>
</dbReference>
<sequence length="1853" mass="188874">MNKIFRIVWSAVKDKWIVVSEKSSAKGAYMFTVGAIMSLAAFMAMASPAMALDPGALPTGGQVAAGSASITTSGTQMTVDQATQQLIANWSTFNIGEDASVNFVQPNSTSVALNRISDQNPSEILGTLSANGNLMLVNRAGVMFGKTATVNVGGLVASSLDISDSDFLTGNYQFTNAGSAGSVVNEGAITANGGVVAMIAPKVTNNGTISAPSGSVAMMAGDQVTVQFLGDGMISYTVDKGTIDALVENNSLIQAGDGYVVMTAKAADALTKSVVNQTGIVQATGIKADGGRIILDADGGQVNLSGTLDVSSAAGNGGSVVVTGDEVNVQSGALIAADATDNGDGGTVVLSSDEATTFAGTISAEGGPNGGNGGFAEVSSLGSLDITGHASLLAPAGTVGTLLLDPHSIAIIDGANDGVAPSGEYSKITNGWLAYQLNLSTVDLVATNDINFLADLTYSGSASTLTLNAPTIVLTGDGTSFSINASTADLNLNFGTATDQNTLLLADATITTLGDVTFNGNVGGDHDLTITAAQVTFNNGATGGFSGSYWDGTIGSSPNDYYFTYSGASLNNTVFTLDFTTATVTSDKNGGTNVPITGEFLPGNATFRVGDNIHLNFNGNNARAGTEPVVVYGADGLPIDSSYYEIMGTGQGYLVFNSEVEVSRITFTEGNASGAEISGTWIGPSYNVVDVLSAPVLTNLDITGPTYITGNITTTEDQTYVGNVALNSNSVLTARDVAMSSLVNLGSYDLTVNNTGTASYIAGTISGTGSLTKDGTGTLVLIGNNTYSGTTTISDGTLRVGSGMTSGTLGTGNVLDNSHLVFNRSDTSSYAGVISGTGDVTKDGAGTLILTGDNTYSGTTTINAGTLQVGNNGTTGTLGTGQVTDDANLLFYRSNSYDLDEVAAGGIVGDGNVTLASTGGDVSITNATIAMSSGSTITVFSGTPDTANLFAQMSGPDKSALKYKAYGVEYGDVSIPTNGTYNFFYRTEPTLTVTLTDSKTYDGTNTANNPQLVSVVSSVDDGDSFDSLDYSDLVTSDVTFDGVNAGSHNLNFDVIDNEVTPIVVDNWSISGYDVQGAGTGTITQAPLTITGGTTSHQYDGTQYTNTYSVTSGTLYGSDAVTGVTTLGTGTNAGTYNDNLTSATGSGLSNYDIDFVNGSLTITQAPLTITGGTTSHQYDGTQYTNTYSVTSGTLYGSDAVTGVTTLGTGTNAGTYNDNLTSATGSGLSNYDIDFVNGSLTITQAPLTITGGTTSHQYDGTQYTNTYSVTSGTLYGSDAVTGVTTLGTGTNAGTYNDNLTSATGSGLSNYDIDFVNGSLTITQAPLTITGGTTSHQYDGTQYTNTYSVTSGTLYGSDAVTGVTTLGTGTNAGTYNDNLTSATGSGLSNYDIDFVNGSLTITQAPLTITGGTTSHQYDGTQYTNTYSVTSGTLYGSDAVTGVTTLGTGTNAGTYNDNLTSATGSGLSNYDIDFVNGSLTITQAPLTITGGTTSHQYDGTQYTNTYSVTSGTLYGSDAVTGVTTLGTGTNAGTYNDNLTSATGSGLSNYDIDFVNGSLTITQAPLTITANDDSKTYDAVAYTGGNGVTYFGFVNGEDISILGTLVYTGNSQGAINAGTYQIIPAIEEEEPGYYNYSITYNPGTLTIEQSLNPADVVELIPPGPVILPEDVIGGKGSNPLVNTTGMDFGSFAELTTGSAAELIADGSAEETGGGTLLEQSGVSGETRTVAMGSEGEVASSEMTSGTVEEATAQVVVKLVRNAEAGTTGLIDVLIPEAMLRSSSAITFELPKEVKGLLLKGDGNETVKLENNNPLPAWITYNRGSKSFTAINPPSNAFPMKVAITDSAMLSWVVDISIR</sequence>
<dbReference type="HOGENOM" id="CLU_238245_0_0_10"/>
<dbReference type="NCBIfam" id="TIGR02601">
    <property type="entry name" value="autotrns_rpt"/>
    <property type="match status" value="2"/>
</dbReference>
<dbReference type="InterPro" id="IPR008638">
    <property type="entry name" value="FhaB/CdiA-like_TPS"/>
</dbReference>
<comment type="subcellular location">
    <subcellularLocation>
        <location evidence="1">Secreted</location>
    </subcellularLocation>
</comment>
<dbReference type="OrthoDB" id="598499at2"/>
<dbReference type="InterPro" id="IPR011050">
    <property type="entry name" value="Pectin_lyase_fold/virulence"/>
</dbReference>
<evidence type="ECO:0000313" key="5">
    <source>
        <dbReference type="EMBL" id="ACF11780.1"/>
    </source>
</evidence>
<gene>
    <name evidence="5" type="ordered locus">Cpar_1379</name>
</gene>
<reference evidence="5" key="1">
    <citation type="submission" date="2008-06" db="EMBL/GenBank/DDBJ databases">
        <title>Complete sequence of Chlorobaculum parvum NCIB 8327.</title>
        <authorList>
            <consortium name="US DOE Joint Genome Institute"/>
            <person name="Lucas S."/>
            <person name="Copeland A."/>
            <person name="Lapidus A."/>
            <person name="Glavina del Rio T."/>
            <person name="Dalin E."/>
            <person name="Tice H."/>
            <person name="Bruce D."/>
            <person name="Goodwin L."/>
            <person name="Pitluck S."/>
            <person name="Schmutz J."/>
            <person name="Larimer F."/>
            <person name="Land M."/>
            <person name="Hauser L."/>
            <person name="Kyrpides N."/>
            <person name="Mikhailova N."/>
            <person name="Zhao F."/>
            <person name="Li T."/>
            <person name="Liu Z."/>
            <person name="Overmann J."/>
            <person name="Bryant D.A."/>
            <person name="Richardson P."/>
        </authorList>
    </citation>
    <scope>NUCLEOTIDE SEQUENCE [LARGE SCALE GENOMIC DNA]</scope>
    <source>
        <strain evidence="5">NCIB 8327</strain>
    </source>
</reference>
<dbReference type="Pfam" id="PF18676">
    <property type="entry name" value="MBG_2"/>
    <property type="match status" value="1"/>
</dbReference>
<dbReference type="STRING" id="517417.Cpar_1379"/>
<organism evidence="5 6">
    <name type="scientific">Chlorobaculum parvum (strain DSM 263 / NCIMB 8327)</name>
    <name type="common">Chlorobium vibrioforme subsp. thiosulfatophilum</name>
    <dbReference type="NCBI Taxonomy" id="517417"/>
    <lineage>
        <taxon>Bacteria</taxon>
        <taxon>Pseudomonadati</taxon>
        <taxon>Chlorobiota</taxon>
        <taxon>Chlorobiia</taxon>
        <taxon>Chlorobiales</taxon>
        <taxon>Chlorobiaceae</taxon>
        <taxon>Chlorobaculum</taxon>
    </lineage>
</organism>
<dbReference type="GO" id="GO:0005576">
    <property type="term" value="C:extracellular region"/>
    <property type="evidence" value="ECO:0007669"/>
    <property type="project" value="UniProtKB-SubCell"/>
</dbReference>
<dbReference type="InterPro" id="IPR012334">
    <property type="entry name" value="Pectin_lyas_fold"/>
</dbReference>
<dbReference type="EMBL" id="CP001099">
    <property type="protein sequence ID" value="ACF11780.1"/>
    <property type="molecule type" value="Genomic_DNA"/>
</dbReference>
<feature type="domain" description="Filamentous haemagglutinin FhaB/tRNA nuclease CdiA-like TPS" evidence="4">
    <location>
        <begin position="54"/>
        <end position="166"/>
    </location>
</feature>
<proteinExistence type="predicted"/>
<dbReference type="Pfam" id="PF12951">
    <property type="entry name" value="PATR"/>
    <property type="match status" value="2"/>
</dbReference>
<accession>B3QPC7</accession>
<dbReference type="SUPFAM" id="SSF51126">
    <property type="entry name" value="Pectin lyase-like"/>
    <property type="match status" value="2"/>
</dbReference>
<dbReference type="InterPro" id="IPR013425">
    <property type="entry name" value="Autotrns_rpt"/>
</dbReference>
<dbReference type="PANTHER" id="PTHR12338:SF8">
    <property type="entry name" value="HEME_HEMOPEXIN-BINDING PROTEIN"/>
    <property type="match status" value="1"/>
</dbReference>
<dbReference type="eggNOG" id="COG4625">
    <property type="taxonomic scope" value="Bacteria"/>
</dbReference>
<dbReference type="Gene3D" id="2.160.20.10">
    <property type="entry name" value="Single-stranded right-handed beta-helix, Pectin lyase-like"/>
    <property type="match status" value="1"/>
</dbReference>
<dbReference type="InterPro" id="IPR024973">
    <property type="entry name" value="ESPR"/>
</dbReference>
<keyword evidence="6" id="KW-1185">Reference proteome</keyword>
<evidence type="ECO:0000256" key="1">
    <source>
        <dbReference type="ARBA" id="ARBA00004613"/>
    </source>
</evidence>
<dbReference type="Gene3D" id="3.30.160.710">
    <property type="match status" value="1"/>
</dbReference>
<dbReference type="PANTHER" id="PTHR12338">
    <property type="entry name" value="AUTOTRANSPORTER"/>
    <property type="match status" value="1"/>
</dbReference>
<dbReference type="Pfam" id="PF13018">
    <property type="entry name" value="ESPR"/>
    <property type="match status" value="1"/>
</dbReference>
<dbReference type="Proteomes" id="UP000008811">
    <property type="component" value="Chromosome"/>
</dbReference>
<evidence type="ECO:0000259" key="4">
    <source>
        <dbReference type="SMART" id="SM00912"/>
    </source>
</evidence>
<dbReference type="NCBIfam" id="TIGR01901">
    <property type="entry name" value="adhes_NPXG"/>
    <property type="match status" value="1"/>
</dbReference>
<dbReference type="Pfam" id="PF05860">
    <property type="entry name" value="TPS"/>
    <property type="match status" value="1"/>
</dbReference>
<name>B3QPC7_CHLP8</name>
<dbReference type="InterPro" id="IPR050909">
    <property type="entry name" value="Bact_Autotransporter_VF"/>
</dbReference>
<evidence type="ECO:0000256" key="2">
    <source>
        <dbReference type="ARBA" id="ARBA00022525"/>
    </source>
</evidence>
<keyword evidence="3" id="KW-0732">Signal</keyword>
<evidence type="ECO:0000256" key="3">
    <source>
        <dbReference type="ARBA" id="ARBA00022729"/>
    </source>
</evidence>
<protein>
    <submittedName>
        <fullName evidence="5">Filamentous haemagglutinin family outer membrane protein</fullName>
    </submittedName>
</protein>
<evidence type="ECO:0000313" key="6">
    <source>
        <dbReference type="Proteomes" id="UP000008811"/>
    </source>
</evidence>